<dbReference type="OrthoDB" id="2015130at2759"/>
<gene>
    <name evidence="2" type="ORF">BVC80_8201g8</name>
</gene>
<dbReference type="AlphaFoldDB" id="A0A200QMP0"/>
<dbReference type="PANTHER" id="PTHR33985">
    <property type="entry name" value="OS02G0491300 PROTEIN-RELATED"/>
    <property type="match status" value="1"/>
</dbReference>
<dbReference type="InterPro" id="IPR052806">
    <property type="entry name" value="Fasciclin-like_AGP"/>
</dbReference>
<evidence type="ECO:0000313" key="2">
    <source>
        <dbReference type="EMBL" id="OVA11695.1"/>
    </source>
</evidence>
<dbReference type="SUPFAM" id="SSF82153">
    <property type="entry name" value="FAS1 domain"/>
    <property type="match status" value="1"/>
</dbReference>
<feature type="signal peptide" evidence="1">
    <location>
        <begin position="1"/>
        <end position="26"/>
    </location>
</feature>
<dbReference type="EMBL" id="MVGT01001559">
    <property type="protein sequence ID" value="OVA11695.1"/>
    <property type="molecule type" value="Genomic_DNA"/>
</dbReference>
<proteinExistence type="predicted"/>
<comment type="caution">
    <text evidence="2">The sequence shown here is derived from an EMBL/GenBank/DDBJ whole genome shotgun (WGS) entry which is preliminary data.</text>
</comment>
<keyword evidence="1" id="KW-0732">Signal</keyword>
<dbReference type="InParanoid" id="A0A200QMP0"/>
<reference evidence="2 3" key="1">
    <citation type="journal article" date="2017" name="Mol. Plant">
        <title>The Genome of Medicinal Plant Macleaya cordata Provides New Insights into Benzylisoquinoline Alkaloids Metabolism.</title>
        <authorList>
            <person name="Liu X."/>
            <person name="Liu Y."/>
            <person name="Huang P."/>
            <person name="Ma Y."/>
            <person name="Qing Z."/>
            <person name="Tang Q."/>
            <person name="Cao H."/>
            <person name="Cheng P."/>
            <person name="Zheng Y."/>
            <person name="Yuan Z."/>
            <person name="Zhou Y."/>
            <person name="Liu J."/>
            <person name="Tang Z."/>
            <person name="Zhuo Y."/>
            <person name="Zhang Y."/>
            <person name="Yu L."/>
            <person name="Huang J."/>
            <person name="Yang P."/>
            <person name="Peng Q."/>
            <person name="Zhang J."/>
            <person name="Jiang W."/>
            <person name="Zhang Z."/>
            <person name="Lin K."/>
            <person name="Ro D.K."/>
            <person name="Chen X."/>
            <person name="Xiong X."/>
            <person name="Shang Y."/>
            <person name="Huang S."/>
            <person name="Zeng J."/>
        </authorList>
    </citation>
    <scope>NUCLEOTIDE SEQUENCE [LARGE SCALE GENOMIC DNA]</scope>
    <source>
        <strain evidence="3">cv. BLH2017</strain>
        <tissue evidence="2">Root</tissue>
    </source>
</reference>
<dbReference type="PANTHER" id="PTHR33985:SF20">
    <property type="entry name" value="FAS1 DOMAIN-CONTAINING PROTEIN"/>
    <property type="match status" value="1"/>
</dbReference>
<feature type="chain" id="PRO_5013301372" evidence="1">
    <location>
        <begin position="27"/>
        <end position="197"/>
    </location>
</feature>
<evidence type="ECO:0000256" key="1">
    <source>
        <dbReference type="SAM" id="SignalP"/>
    </source>
</evidence>
<evidence type="ECO:0000313" key="3">
    <source>
        <dbReference type="Proteomes" id="UP000195402"/>
    </source>
</evidence>
<dbReference type="Proteomes" id="UP000195402">
    <property type="component" value="Unassembled WGS sequence"/>
</dbReference>
<accession>A0A200QMP0</accession>
<dbReference type="InterPro" id="IPR036378">
    <property type="entry name" value="FAS1_dom_sf"/>
</dbReference>
<protein>
    <submittedName>
        <fullName evidence="2">Uncharacterized protein</fullName>
    </submittedName>
</protein>
<organism evidence="2 3">
    <name type="scientific">Macleaya cordata</name>
    <name type="common">Five-seeded plume-poppy</name>
    <name type="synonym">Bocconia cordata</name>
    <dbReference type="NCBI Taxonomy" id="56857"/>
    <lineage>
        <taxon>Eukaryota</taxon>
        <taxon>Viridiplantae</taxon>
        <taxon>Streptophyta</taxon>
        <taxon>Embryophyta</taxon>
        <taxon>Tracheophyta</taxon>
        <taxon>Spermatophyta</taxon>
        <taxon>Magnoliopsida</taxon>
        <taxon>Ranunculales</taxon>
        <taxon>Papaveraceae</taxon>
        <taxon>Papaveroideae</taxon>
        <taxon>Macleaya</taxon>
    </lineage>
</organism>
<sequence>MNLFSISIVLLIILSCLILSWQEGSSTSPPSPSPSPPTPISAASQTLRENGYSLFAAAIDAILSDKNPAIGHWNGTGTIFAPPDFAFFHYCEAQERRSSSPRPTFSLLNFHPLRQALKWNHLAVRSEGYDFLTFFPRKCNFKCKNLAGKLCIVRKKRPFGDFIGIWYPDLFVSENLVIHGVDGVLDPSDCNGEKRDR</sequence>
<name>A0A200QMP0_MACCD</name>
<keyword evidence="3" id="KW-1185">Reference proteome</keyword>